<name>A5YK42_9CAUD</name>
<dbReference type="KEGG" id="vg:5758723"/>
<dbReference type="OrthoDB" id="15458at10239"/>
<dbReference type="Proteomes" id="UP000001995">
    <property type="component" value="Segment"/>
</dbReference>
<protein>
    <submittedName>
        <fullName evidence="1">Uncharacterized protein</fullName>
    </submittedName>
</protein>
<gene>
    <name evidence="1" type="primary">74</name>
    <name evidence="1" type="ORF">PBI_TWEETY_74</name>
</gene>
<evidence type="ECO:0000313" key="1">
    <source>
        <dbReference type="EMBL" id="ABQ86143.1"/>
    </source>
</evidence>
<dbReference type="GeneID" id="5758723"/>
<accession>A5YK42</accession>
<dbReference type="EMBL" id="EF536069">
    <property type="protein sequence ID" value="ABQ86143.1"/>
    <property type="molecule type" value="Genomic_DNA"/>
</dbReference>
<sequence>MAGLKWIRLETTLFENPKLLYLQEDRQYRTIVSYLQGMCYSGRHGLAGFVPKAALRVIGATQSDATRLVREGLWNPAPGGWQINGWDEYQLSNEEAVRRSEKAKKAAAARWAQRNGRQFDDLSI</sequence>
<organism evidence="1 2">
    <name type="scientific">Mycobacterium phage Tweety</name>
    <dbReference type="NCBI Taxonomy" id="439809"/>
    <lineage>
        <taxon>Viruses</taxon>
        <taxon>Duplodnaviria</taxon>
        <taxon>Heunggongvirae</taxon>
        <taxon>Uroviricota</taxon>
        <taxon>Caudoviricetes</taxon>
        <taxon>Gracegardnervirinae</taxon>
        <taxon>Cheoctovirus</taxon>
        <taxon>Cheoctovirus tweety</taxon>
        <taxon>Mycobacterium virus Tweety</taxon>
    </lineage>
</organism>
<reference evidence="1 2" key="1">
    <citation type="journal article" date="2007" name="Microbiology">
        <title>Comparative genomic analysis of mycobacteriophage Tweety: evolutionary insights and construction of compatible site-specific integration vectors for mycobacteria.</title>
        <authorList>
            <person name="Pham T.T."/>
            <person name="Jacobs-Sera D."/>
            <person name="Pedulla M.L."/>
            <person name="Hendrix R.W."/>
            <person name="Hatfull G.F."/>
        </authorList>
    </citation>
    <scope>NUCLEOTIDE SEQUENCE</scope>
</reference>
<evidence type="ECO:0000313" key="2">
    <source>
        <dbReference type="Proteomes" id="UP000001995"/>
    </source>
</evidence>
<dbReference type="RefSeq" id="YP_001469307.1">
    <property type="nucleotide sequence ID" value="NC_009820.1"/>
</dbReference>
<proteinExistence type="predicted"/>
<keyword evidence="2" id="KW-1185">Reference proteome</keyword>